<evidence type="ECO:0000256" key="1">
    <source>
        <dbReference type="SAM" id="Phobius"/>
    </source>
</evidence>
<sequence length="66" mass="7990">MASKGWFRPMFGFHPHRPMFRHRAAATLIGGMMWFWILVRMKEDGPVLLGWRHPWDHHGDHHDEHH</sequence>
<dbReference type="EMBL" id="CP119921">
    <property type="protein sequence ID" value="WFD17218.1"/>
    <property type="molecule type" value="Genomic_DNA"/>
</dbReference>
<dbReference type="AlphaFoldDB" id="A0AAJ5Z2V8"/>
<gene>
    <name evidence="2" type="ORF">MARU1_003266</name>
</gene>
<evidence type="ECO:0000313" key="2">
    <source>
        <dbReference type="EMBL" id="WFD17218.1"/>
    </source>
</evidence>
<evidence type="ECO:0000313" key="3">
    <source>
        <dbReference type="Proteomes" id="UP001217582"/>
    </source>
</evidence>
<keyword evidence="1" id="KW-0472">Membrane</keyword>
<keyword evidence="3" id="KW-1185">Reference proteome</keyword>
<feature type="transmembrane region" description="Helical" evidence="1">
    <location>
        <begin position="20"/>
        <end position="39"/>
    </location>
</feature>
<keyword evidence="1" id="KW-1133">Transmembrane helix</keyword>
<name>A0AAJ5Z2V8_9BASI</name>
<organism evidence="2 3">
    <name type="scientific">Malassezia arunalokei</name>
    <dbReference type="NCBI Taxonomy" id="1514897"/>
    <lineage>
        <taxon>Eukaryota</taxon>
        <taxon>Fungi</taxon>
        <taxon>Dikarya</taxon>
        <taxon>Basidiomycota</taxon>
        <taxon>Ustilaginomycotina</taxon>
        <taxon>Malasseziomycetes</taxon>
        <taxon>Malasseziales</taxon>
        <taxon>Malasseziaceae</taxon>
        <taxon>Malassezia</taxon>
    </lineage>
</organism>
<reference evidence="2 3" key="1">
    <citation type="submission" date="2023-03" db="EMBL/GenBank/DDBJ databases">
        <title>Mating type loci evolution in Malassezia.</title>
        <authorList>
            <person name="Coelho M.A."/>
        </authorList>
    </citation>
    <scope>NUCLEOTIDE SEQUENCE [LARGE SCALE GENOMIC DNA]</scope>
    <source>
        <strain evidence="2 3">CBS 13387</strain>
    </source>
</reference>
<proteinExistence type="predicted"/>
<dbReference type="GO" id="GO:0005743">
    <property type="term" value="C:mitochondrial inner membrane"/>
    <property type="evidence" value="ECO:0007669"/>
    <property type="project" value="InterPro"/>
</dbReference>
<keyword evidence="1" id="KW-0812">Transmembrane</keyword>
<dbReference type="Proteomes" id="UP001217582">
    <property type="component" value="Chromosome 6"/>
</dbReference>
<dbReference type="InterPro" id="IPR044980">
    <property type="entry name" value="NDUFB2_plant/fungi"/>
</dbReference>
<protein>
    <recommendedName>
        <fullName evidence="4">NADH dehydrogenase [ubiquinone] 1 beta subcomplex subunit 2</fullName>
    </recommendedName>
</protein>
<dbReference type="PANTHER" id="PTHR36987:SF1">
    <property type="entry name" value="NADH DEHYDROGENASE [UBIQUINONE] 1 BETA SUBCOMPLEX SUBUNIT 2"/>
    <property type="match status" value="1"/>
</dbReference>
<dbReference type="PANTHER" id="PTHR36987">
    <property type="entry name" value="NADH DEHYDROGENASE [UBIQUINONE] 1 BETA SUBCOMPLEX SUBUNIT 2-LIKE"/>
    <property type="match status" value="1"/>
</dbReference>
<dbReference type="GO" id="GO:0045271">
    <property type="term" value="C:respiratory chain complex I"/>
    <property type="evidence" value="ECO:0007669"/>
    <property type="project" value="InterPro"/>
</dbReference>
<accession>A0AAJ5Z2V8</accession>
<evidence type="ECO:0008006" key="4">
    <source>
        <dbReference type="Google" id="ProtNLM"/>
    </source>
</evidence>